<dbReference type="GO" id="GO:0070292">
    <property type="term" value="P:N-acylphosphatidylethanolamine metabolic process"/>
    <property type="evidence" value="ECO:0007669"/>
    <property type="project" value="TreeGrafter"/>
</dbReference>
<evidence type="ECO:0000259" key="3">
    <source>
        <dbReference type="Pfam" id="PF12706"/>
    </source>
</evidence>
<dbReference type="AlphaFoldDB" id="A0A5C3LSR5"/>
<dbReference type="Pfam" id="PF12706">
    <property type="entry name" value="Lactamase_B_2"/>
    <property type="match status" value="1"/>
</dbReference>
<dbReference type="EMBL" id="ML213621">
    <property type="protein sequence ID" value="TFK35423.1"/>
    <property type="molecule type" value="Genomic_DNA"/>
</dbReference>
<feature type="binding site" evidence="1">
    <location>
        <position position="166"/>
    </location>
    <ligand>
        <name>an N-acyl-1,2-diacyl-sn-glycero-3-phosphoethanolamine</name>
        <dbReference type="ChEBI" id="CHEBI:62537"/>
    </ligand>
</feature>
<accession>A0A5C3LSR5</accession>
<evidence type="ECO:0000313" key="5">
    <source>
        <dbReference type="Proteomes" id="UP000308652"/>
    </source>
</evidence>
<evidence type="ECO:0000256" key="2">
    <source>
        <dbReference type="SAM" id="MobiDB-lite"/>
    </source>
</evidence>
<dbReference type="PANTHER" id="PTHR15032">
    <property type="entry name" value="N-ACYL-PHOSPHATIDYLETHANOLAMINE-HYDROLYZING PHOSPHOLIPASE D"/>
    <property type="match status" value="1"/>
</dbReference>
<dbReference type="GO" id="GO:0005737">
    <property type="term" value="C:cytoplasm"/>
    <property type="evidence" value="ECO:0007669"/>
    <property type="project" value="TreeGrafter"/>
</dbReference>
<dbReference type="PANTHER" id="PTHR15032:SF4">
    <property type="entry name" value="N-ACYL-PHOSPHATIDYLETHANOLAMINE-HYDROLYZING PHOSPHOLIPASE D"/>
    <property type="match status" value="1"/>
</dbReference>
<dbReference type="STRING" id="68775.A0A5C3LSR5"/>
<sequence length="405" mass="45875">MTSSIRVLEASPQANKSADGQRPAHWVNKEGTAFKNPWSSWREHDWRDQLYIVFQHSKQCPKPPDNMSSLIPARKPTWDFTGEDTQKIKATWMGHASFFVELPARATTSVNGTASTVRGARILFDPIFSERCSPIQWAGFKRITPPACSFEDLPEVDVVVISHDHYDHLDEPTVANFASLPRIPHFFAPLGNLKLLQSMGLPESHCHILDWWETRRVELQIPSKDQSGDKQLTENIVFELTCTPSQHNVGRNFMDRFYHPKSLWASWVVKEVLPSESPLEAKSVFFAGDTGYRAVLDGQDEDKVPVCEGFKQIGERLGPIDFAMIPIGAYMPRRYMSPIHCSPQDSVLLFKDIKAKRAVGMHWGTFVLTTEPIMDPPKILQEACERFGVKEGDFTCTDIGQTVLY</sequence>
<dbReference type="Proteomes" id="UP000308652">
    <property type="component" value="Unassembled WGS sequence"/>
</dbReference>
<gene>
    <name evidence="4" type="ORF">BDQ12DRAFT_611793</name>
</gene>
<keyword evidence="5" id="KW-1185">Reference proteome</keyword>
<organism evidence="4 5">
    <name type="scientific">Crucibulum laeve</name>
    <dbReference type="NCBI Taxonomy" id="68775"/>
    <lineage>
        <taxon>Eukaryota</taxon>
        <taxon>Fungi</taxon>
        <taxon>Dikarya</taxon>
        <taxon>Basidiomycota</taxon>
        <taxon>Agaricomycotina</taxon>
        <taxon>Agaricomycetes</taxon>
        <taxon>Agaricomycetidae</taxon>
        <taxon>Agaricales</taxon>
        <taxon>Agaricineae</taxon>
        <taxon>Nidulariaceae</taxon>
        <taxon>Crucibulum</taxon>
    </lineage>
</organism>
<dbReference type="InterPro" id="IPR024884">
    <property type="entry name" value="NAPE-PLD"/>
</dbReference>
<dbReference type="InterPro" id="IPR001279">
    <property type="entry name" value="Metallo-B-lactamas"/>
</dbReference>
<dbReference type="Gene3D" id="3.60.15.10">
    <property type="entry name" value="Ribonuclease Z/Hydroxyacylglutathione hydrolase-like"/>
    <property type="match status" value="1"/>
</dbReference>
<dbReference type="InterPro" id="IPR036866">
    <property type="entry name" value="RibonucZ/Hydroxyglut_hydro"/>
</dbReference>
<protein>
    <submittedName>
        <fullName evidence="4">Metallo-hydrolase/oxidoreductase</fullName>
    </submittedName>
</protein>
<name>A0A5C3LSR5_9AGAR</name>
<evidence type="ECO:0000313" key="4">
    <source>
        <dbReference type="EMBL" id="TFK35423.1"/>
    </source>
</evidence>
<reference evidence="4 5" key="1">
    <citation type="journal article" date="2019" name="Nat. Ecol. Evol.">
        <title>Megaphylogeny resolves global patterns of mushroom evolution.</title>
        <authorList>
            <person name="Varga T."/>
            <person name="Krizsan K."/>
            <person name="Foldi C."/>
            <person name="Dima B."/>
            <person name="Sanchez-Garcia M."/>
            <person name="Sanchez-Ramirez S."/>
            <person name="Szollosi G.J."/>
            <person name="Szarkandi J.G."/>
            <person name="Papp V."/>
            <person name="Albert L."/>
            <person name="Andreopoulos W."/>
            <person name="Angelini C."/>
            <person name="Antonin V."/>
            <person name="Barry K.W."/>
            <person name="Bougher N.L."/>
            <person name="Buchanan P."/>
            <person name="Buyck B."/>
            <person name="Bense V."/>
            <person name="Catcheside P."/>
            <person name="Chovatia M."/>
            <person name="Cooper J."/>
            <person name="Damon W."/>
            <person name="Desjardin D."/>
            <person name="Finy P."/>
            <person name="Geml J."/>
            <person name="Haridas S."/>
            <person name="Hughes K."/>
            <person name="Justo A."/>
            <person name="Karasinski D."/>
            <person name="Kautmanova I."/>
            <person name="Kiss B."/>
            <person name="Kocsube S."/>
            <person name="Kotiranta H."/>
            <person name="LaButti K.M."/>
            <person name="Lechner B.E."/>
            <person name="Liimatainen K."/>
            <person name="Lipzen A."/>
            <person name="Lukacs Z."/>
            <person name="Mihaltcheva S."/>
            <person name="Morgado L.N."/>
            <person name="Niskanen T."/>
            <person name="Noordeloos M.E."/>
            <person name="Ohm R.A."/>
            <person name="Ortiz-Santana B."/>
            <person name="Ovrebo C."/>
            <person name="Racz N."/>
            <person name="Riley R."/>
            <person name="Savchenko A."/>
            <person name="Shiryaev A."/>
            <person name="Soop K."/>
            <person name="Spirin V."/>
            <person name="Szebenyi C."/>
            <person name="Tomsovsky M."/>
            <person name="Tulloss R.E."/>
            <person name="Uehling J."/>
            <person name="Grigoriev I.V."/>
            <person name="Vagvolgyi C."/>
            <person name="Papp T."/>
            <person name="Martin F.M."/>
            <person name="Miettinen O."/>
            <person name="Hibbett D.S."/>
            <person name="Nagy L.G."/>
        </authorList>
    </citation>
    <scope>NUCLEOTIDE SEQUENCE [LARGE SCALE GENOMIC DNA]</scope>
    <source>
        <strain evidence="4 5">CBS 166.37</strain>
    </source>
</reference>
<dbReference type="GO" id="GO:0008270">
    <property type="term" value="F:zinc ion binding"/>
    <property type="evidence" value="ECO:0007669"/>
    <property type="project" value="InterPro"/>
</dbReference>
<evidence type="ECO:0000256" key="1">
    <source>
        <dbReference type="PIRSR" id="PIRSR038896-50"/>
    </source>
</evidence>
<dbReference type="PIRSF" id="PIRSF038896">
    <property type="entry name" value="NAPE-PLD"/>
    <property type="match status" value="1"/>
</dbReference>
<feature type="region of interest" description="Disordered" evidence="2">
    <location>
        <begin position="1"/>
        <end position="23"/>
    </location>
</feature>
<keyword evidence="4" id="KW-0378">Hydrolase</keyword>
<dbReference type="SUPFAM" id="SSF56281">
    <property type="entry name" value="Metallo-hydrolase/oxidoreductase"/>
    <property type="match status" value="1"/>
</dbReference>
<feature type="domain" description="Metallo-beta-lactamase" evidence="3">
    <location>
        <begin position="121"/>
        <end position="363"/>
    </location>
</feature>
<dbReference type="GO" id="GO:0070291">
    <property type="term" value="P:N-acylethanolamine metabolic process"/>
    <property type="evidence" value="ECO:0007669"/>
    <property type="project" value="TreeGrafter"/>
</dbReference>
<feature type="binding site" evidence="1">
    <location>
        <position position="340"/>
    </location>
    <ligand>
        <name>an N-acyl-1,2-diacyl-sn-glycero-3-phosphoethanolamine</name>
        <dbReference type="ChEBI" id="CHEBI:62537"/>
    </ligand>
</feature>
<dbReference type="GO" id="GO:0070290">
    <property type="term" value="F:N-acylphosphatidylethanolamine-specific phospholipase D activity"/>
    <property type="evidence" value="ECO:0007669"/>
    <property type="project" value="InterPro"/>
</dbReference>
<dbReference type="OrthoDB" id="332863at2759"/>
<proteinExistence type="predicted"/>